<dbReference type="GO" id="GO:0007608">
    <property type="term" value="P:sensory perception of smell"/>
    <property type="evidence" value="ECO:0007669"/>
    <property type="project" value="TreeGrafter"/>
</dbReference>
<dbReference type="AlphaFoldDB" id="A0A2J7PZT1"/>
<dbReference type="Pfam" id="PF01395">
    <property type="entry name" value="PBP_GOBP"/>
    <property type="match status" value="1"/>
</dbReference>
<evidence type="ECO:0000313" key="4">
    <source>
        <dbReference type="Proteomes" id="UP000235965"/>
    </source>
</evidence>
<gene>
    <name evidence="3" type="ORF">B7P43_G05963</name>
</gene>
<proteinExistence type="predicted"/>
<dbReference type="SUPFAM" id="SSF47565">
    <property type="entry name" value="Insect pheromone/odorant-binding proteins"/>
    <property type="match status" value="1"/>
</dbReference>
<feature type="chain" id="PRO_5014466202" evidence="2">
    <location>
        <begin position="20"/>
        <end position="151"/>
    </location>
</feature>
<dbReference type="GO" id="GO:0005615">
    <property type="term" value="C:extracellular space"/>
    <property type="evidence" value="ECO:0007669"/>
    <property type="project" value="TreeGrafter"/>
</dbReference>
<dbReference type="Gene3D" id="1.10.238.20">
    <property type="entry name" value="Pheromone/general odorant binding protein domain"/>
    <property type="match status" value="1"/>
</dbReference>
<dbReference type="FunCoup" id="A0A2J7PZT1">
    <property type="interactions" value="31"/>
</dbReference>
<dbReference type="OrthoDB" id="6595846at2759"/>
<feature type="signal peptide" evidence="2">
    <location>
        <begin position="1"/>
        <end position="19"/>
    </location>
</feature>
<dbReference type="EMBL" id="NEVH01020332">
    <property type="protein sequence ID" value="PNF21836.1"/>
    <property type="molecule type" value="Genomic_DNA"/>
</dbReference>
<dbReference type="GO" id="GO:0005549">
    <property type="term" value="F:odorant binding"/>
    <property type="evidence" value="ECO:0007669"/>
    <property type="project" value="InterPro"/>
</dbReference>
<dbReference type="SMART" id="SM00708">
    <property type="entry name" value="PhBP"/>
    <property type="match status" value="1"/>
</dbReference>
<evidence type="ECO:0000313" key="3">
    <source>
        <dbReference type="EMBL" id="PNF21836.1"/>
    </source>
</evidence>
<dbReference type="Proteomes" id="UP000235965">
    <property type="component" value="Unassembled WGS sequence"/>
</dbReference>
<dbReference type="CDD" id="cd23992">
    <property type="entry name" value="PBP_GOBP"/>
    <property type="match status" value="1"/>
</dbReference>
<accession>A0A2J7PZT1</accession>
<dbReference type="PANTHER" id="PTHR11857">
    <property type="entry name" value="ODORANT BINDING PROTEIN-RELATED"/>
    <property type="match status" value="1"/>
</dbReference>
<dbReference type="InParanoid" id="A0A2J7PZT1"/>
<sequence length="151" mass="16877">MELKVVLLLITALYCHTDAAPTYEDMTKDAVSSCQKSSGISDAEAQELEKTKIVMDESKDSQKCFVACLISKQNIMTGGKLNVDFLVMVMKISRPENGKKFDEQEEVKYRKEVGDCNERSGGSKCAAPYNKWKCFVQVSLLMMLANDAKEN</sequence>
<evidence type="ECO:0000256" key="1">
    <source>
        <dbReference type="ARBA" id="ARBA00022729"/>
    </source>
</evidence>
<organism evidence="3 4">
    <name type="scientific">Cryptotermes secundus</name>
    <dbReference type="NCBI Taxonomy" id="105785"/>
    <lineage>
        <taxon>Eukaryota</taxon>
        <taxon>Metazoa</taxon>
        <taxon>Ecdysozoa</taxon>
        <taxon>Arthropoda</taxon>
        <taxon>Hexapoda</taxon>
        <taxon>Insecta</taxon>
        <taxon>Pterygota</taxon>
        <taxon>Neoptera</taxon>
        <taxon>Polyneoptera</taxon>
        <taxon>Dictyoptera</taxon>
        <taxon>Blattodea</taxon>
        <taxon>Blattoidea</taxon>
        <taxon>Termitoidae</taxon>
        <taxon>Kalotermitidae</taxon>
        <taxon>Cryptotermitinae</taxon>
        <taxon>Cryptotermes</taxon>
    </lineage>
</organism>
<protein>
    <submittedName>
        <fullName evidence="3">Uncharacterized protein</fullName>
    </submittedName>
</protein>
<name>A0A2J7PZT1_9NEOP</name>
<comment type="caution">
    <text evidence="3">The sequence shown here is derived from an EMBL/GenBank/DDBJ whole genome shotgun (WGS) entry which is preliminary data.</text>
</comment>
<dbReference type="InterPro" id="IPR036728">
    <property type="entry name" value="PBP_GOBP_sf"/>
</dbReference>
<keyword evidence="4" id="KW-1185">Reference proteome</keyword>
<dbReference type="InterPro" id="IPR006170">
    <property type="entry name" value="PBP/GOBP"/>
</dbReference>
<reference evidence="3 4" key="1">
    <citation type="submission" date="2017-12" db="EMBL/GenBank/DDBJ databases">
        <title>Hemimetabolous genomes reveal molecular basis of termite eusociality.</title>
        <authorList>
            <person name="Harrison M.C."/>
            <person name="Jongepier E."/>
            <person name="Robertson H.M."/>
            <person name="Arning N."/>
            <person name="Bitard-Feildel T."/>
            <person name="Chao H."/>
            <person name="Childers C.P."/>
            <person name="Dinh H."/>
            <person name="Doddapaneni H."/>
            <person name="Dugan S."/>
            <person name="Gowin J."/>
            <person name="Greiner C."/>
            <person name="Han Y."/>
            <person name="Hu H."/>
            <person name="Hughes D.S.T."/>
            <person name="Huylmans A.-K."/>
            <person name="Kemena C."/>
            <person name="Kremer L.P.M."/>
            <person name="Lee S.L."/>
            <person name="Lopez-Ezquerra A."/>
            <person name="Mallet L."/>
            <person name="Monroy-Kuhn J.M."/>
            <person name="Moser A."/>
            <person name="Murali S.C."/>
            <person name="Muzny D.M."/>
            <person name="Otani S."/>
            <person name="Piulachs M.-D."/>
            <person name="Poelchau M."/>
            <person name="Qu J."/>
            <person name="Schaub F."/>
            <person name="Wada-Katsumata A."/>
            <person name="Worley K.C."/>
            <person name="Xie Q."/>
            <person name="Ylla G."/>
            <person name="Poulsen M."/>
            <person name="Gibbs R.A."/>
            <person name="Schal C."/>
            <person name="Richards S."/>
            <person name="Belles X."/>
            <person name="Korb J."/>
            <person name="Bornberg-Bauer E."/>
        </authorList>
    </citation>
    <scope>NUCLEOTIDE SEQUENCE [LARGE SCALE GENOMIC DNA]</scope>
    <source>
        <tissue evidence="3">Whole body</tissue>
    </source>
</reference>
<keyword evidence="1 2" id="KW-0732">Signal</keyword>
<evidence type="ECO:0000256" key="2">
    <source>
        <dbReference type="SAM" id="SignalP"/>
    </source>
</evidence>